<evidence type="ECO:0000313" key="1">
    <source>
        <dbReference type="EMBL" id="KAG6591531.1"/>
    </source>
</evidence>
<protein>
    <submittedName>
        <fullName evidence="1">DNA-directed RNA polymerases IV and V subunit 2</fullName>
    </submittedName>
</protein>
<accession>A0AAV6N5I1</accession>
<keyword evidence="1" id="KW-0240">DNA-directed RNA polymerase</keyword>
<proteinExistence type="predicted"/>
<dbReference type="GO" id="GO:0000428">
    <property type="term" value="C:DNA-directed RNA polymerase complex"/>
    <property type="evidence" value="ECO:0007669"/>
    <property type="project" value="UniProtKB-KW"/>
</dbReference>
<keyword evidence="1" id="KW-0804">Transcription</keyword>
<feature type="non-terminal residue" evidence="1">
    <location>
        <position position="1"/>
    </location>
</feature>
<name>A0AAV6N5I1_9ROSI</name>
<organism evidence="1 2">
    <name type="scientific">Cucurbita argyrosperma subsp. sororia</name>
    <dbReference type="NCBI Taxonomy" id="37648"/>
    <lineage>
        <taxon>Eukaryota</taxon>
        <taxon>Viridiplantae</taxon>
        <taxon>Streptophyta</taxon>
        <taxon>Embryophyta</taxon>
        <taxon>Tracheophyta</taxon>
        <taxon>Spermatophyta</taxon>
        <taxon>Magnoliopsida</taxon>
        <taxon>eudicotyledons</taxon>
        <taxon>Gunneridae</taxon>
        <taxon>Pentapetalae</taxon>
        <taxon>rosids</taxon>
        <taxon>fabids</taxon>
        <taxon>Cucurbitales</taxon>
        <taxon>Cucurbitaceae</taxon>
        <taxon>Cucurbiteae</taxon>
        <taxon>Cucurbita</taxon>
    </lineage>
</organism>
<gene>
    <name evidence="1" type="primary">NRPD2</name>
    <name evidence="1" type="ORF">SDJN03_13877</name>
</gene>
<dbReference type="AlphaFoldDB" id="A0AAV6N5I1"/>
<evidence type="ECO:0000313" key="2">
    <source>
        <dbReference type="Proteomes" id="UP000685013"/>
    </source>
</evidence>
<dbReference type="Proteomes" id="UP000685013">
    <property type="component" value="Chromosome 9"/>
</dbReference>
<sequence length="80" mass="9555">MEWNSEAEDLSPETEYDLFIKDEKEYQCRGIYSKDEQKRDSEFDHGGYFLIKGAEKIFIVQEQICLRRLWVSNIQGWTVA</sequence>
<dbReference type="EMBL" id="JAGKQH010000009">
    <property type="protein sequence ID" value="KAG6591531.1"/>
    <property type="molecule type" value="Genomic_DNA"/>
</dbReference>
<keyword evidence="2" id="KW-1185">Reference proteome</keyword>
<comment type="caution">
    <text evidence="1">The sequence shown here is derived from an EMBL/GenBank/DDBJ whole genome shotgun (WGS) entry which is preliminary data.</text>
</comment>
<reference evidence="1 2" key="1">
    <citation type="journal article" date="2021" name="Hortic Res">
        <title>The domestication of Cucurbita argyrosperma as revealed by the genome of its wild relative.</title>
        <authorList>
            <person name="Barrera-Redondo J."/>
            <person name="Sanchez-de la Vega G."/>
            <person name="Aguirre-Liguori J.A."/>
            <person name="Castellanos-Morales G."/>
            <person name="Gutierrez-Guerrero Y.T."/>
            <person name="Aguirre-Dugua X."/>
            <person name="Aguirre-Planter E."/>
            <person name="Tenaillon M.I."/>
            <person name="Lira-Saade R."/>
            <person name="Eguiarte L.E."/>
        </authorList>
    </citation>
    <scope>NUCLEOTIDE SEQUENCE [LARGE SCALE GENOMIC DNA]</scope>
    <source>
        <strain evidence="1">JBR-2021</strain>
    </source>
</reference>